<dbReference type="EMBL" id="SRLO01000202">
    <property type="protein sequence ID" value="TNN67562.1"/>
    <property type="molecule type" value="Genomic_DNA"/>
</dbReference>
<feature type="region of interest" description="Disordered" evidence="1">
    <location>
        <begin position="71"/>
        <end position="149"/>
    </location>
</feature>
<sequence length="149" mass="16110">MSFKSKSEQRDARAEPSGVHGLVDLRNRHDKRRARRALIGPAKLRAAQLLIHPRAAATRFSQGMFVIPPPSTSIHLHPPPSTSIHLHPPPSTSIHLQASQYCGGSAESGGSSDKPGSSEPFDSQLVLAADETERRRVRSVSRCPPAAKT</sequence>
<feature type="region of interest" description="Disordered" evidence="1">
    <location>
        <begin position="1"/>
        <end position="28"/>
    </location>
</feature>
<evidence type="ECO:0000313" key="3">
    <source>
        <dbReference type="Proteomes" id="UP000314294"/>
    </source>
</evidence>
<keyword evidence="3" id="KW-1185">Reference proteome</keyword>
<organism evidence="2 3">
    <name type="scientific">Liparis tanakae</name>
    <name type="common">Tanaka's snailfish</name>
    <dbReference type="NCBI Taxonomy" id="230148"/>
    <lineage>
        <taxon>Eukaryota</taxon>
        <taxon>Metazoa</taxon>
        <taxon>Chordata</taxon>
        <taxon>Craniata</taxon>
        <taxon>Vertebrata</taxon>
        <taxon>Euteleostomi</taxon>
        <taxon>Actinopterygii</taxon>
        <taxon>Neopterygii</taxon>
        <taxon>Teleostei</taxon>
        <taxon>Neoteleostei</taxon>
        <taxon>Acanthomorphata</taxon>
        <taxon>Eupercaria</taxon>
        <taxon>Perciformes</taxon>
        <taxon>Cottioidei</taxon>
        <taxon>Cottales</taxon>
        <taxon>Liparidae</taxon>
        <taxon>Liparis</taxon>
    </lineage>
</organism>
<feature type="compositionally biased region" description="Pro residues" evidence="1">
    <location>
        <begin position="71"/>
        <end position="91"/>
    </location>
</feature>
<accession>A0A4Z2HRY1</accession>
<gene>
    <name evidence="2" type="ORF">EYF80_022235</name>
</gene>
<evidence type="ECO:0000313" key="2">
    <source>
        <dbReference type="EMBL" id="TNN67562.1"/>
    </source>
</evidence>
<protein>
    <submittedName>
        <fullName evidence="2">Uncharacterized protein</fullName>
    </submittedName>
</protein>
<feature type="compositionally biased region" description="Basic and acidic residues" evidence="1">
    <location>
        <begin position="1"/>
        <end position="14"/>
    </location>
</feature>
<dbReference type="AlphaFoldDB" id="A0A4Z2HRY1"/>
<reference evidence="2 3" key="1">
    <citation type="submission" date="2019-03" db="EMBL/GenBank/DDBJ databases">
        <title>First draft genome of Liparis tanakae, snailfish: a comprehensive survey of snailfish specific genes.</title>
        <authorList>
            <person name="Kim W."/>
            <person name="Song I."/>
            <person name="Jeong J.-H."/>
            <person name="Kim D."/>
            <person name="Kim S."/>
            <person name="Ryu S."/>
            <person name="Song J.Y."/>
            <person name="Lee S.K."/>
        </authorList>
    </citation>
    <scope>NUCLEOTIDE SEQUENCE [LARGE SCALE GENOMIC DNA]</scope>
    <source>
        <tissue evidence="2">Muscle</tissue>
    </source>
</reference>
<proteinExistence type="predicted"/>
<comment type="caution">
    <text evidence="2">The sequence shown here is derived from an EMBL/GenBank/DDBJ whole genome shotgun (WGS) entry which is preliminary data.</text>
</comment>
<evidence type="ECO:0000256" key="1">
    <source>
        <dbReference type="SAM" id="MobiDB-lite"/>
    </source>
</evidence>
<dbReference type="Proteomes" id="UP000314294">
    <property type="component" value="Unassembled WGS sequence"/>
</dbReference>
<name>A0A4Z2HRY1_9TELE</name>
<feature type="compositionally biased region" description="Polar residues" evidence="1">
    <location>
        <begin position="92"/>
        <end position="115"/>
    </location>
</feature>